<dbReference type="PaxDb" id="5691-EAN77236"/>
<reference evidence="1 2" key="1">
    <citation type="journal article" date="2005" name="Science">
        <title>Comparative genomics of trypanosomatid parasitic protozoa.</title>
        <authorList>
            <person name="El-Sayed N.M."/>
            <person name="Myler P.J."/>
            <person name="Blandin G."/>
            <person name="Berriman M."/>
            <person name="Crabtree J."/>
            <person name="Aggarwal G."/>
            <person name="Caler E."/>
            <person name="Renauld H."/>
            <person name="Worthey E.A."/>
            <person name="Hertz-Fowler C."/>
            <person name="Ghedin E."/>
            <person name="Peacock C."/>
            <person name="Bartholomeu D.C."/>
            <person name="Haas B.J."/>
            <person name="Tran A.N."/>
            <person name="Wortman J.R."/>
            <person name="Alsmark U.C."/>
            <person name="Angiuoli S."/>
            <person name="Anupama A."/>
            <person name="Badger J."/>
            <person name="Bringaud F."/>
            <person name="Cadag E."/>
            <person name="Carlton J.M."/>
            <person name="Cerqueira G.C."/>
            <person name="Creasy T."/>
            <person name="Delcher A.L."/>
            <person name="Djikeng A."/>
            <person name="Embley T.M."/>
            <person name="Hauser C."/>
            <person name="Ivens A.C."/>
            <person name="Kummerfeld S.K."/>
            <person name="Pereira-Leal J.B."/>
            <person name="Nilsson D."/>
            <person name="Peterson J."/>
            <person name="Salzberg S.L."/>
            <person name="Shallom J."/>
            <person name="Silva J.C."/>
            <person name="Sundaram J."/>
            <person name="Westenberger S."/>
            <person name="White O."/>
            <person name="Melville S.E."/>
            <person name="Donelson J.E."/>
            <person name="Andersson B."/>
            <person name="Stuart K.D."/>
            <person name="Hall N."/>
        </authorList>
    </citation>
    <scope>NUCLEOTIDE SEQUENCE [LARGE SCALE GENOMIC DNA]</scope>
    <source>
        <strain evidence="1 2">927/4 GUTat10.1</strain>
    </source>
</reference>
<keyword evidence="2" id="KW-1185">Reference proteome</keyword>
<protein>
    <submittedName>
        <fullName evidence="1">Uncharacterized protein</fullName>
    </submittedName>
</protein>
<dbReference type="RefSeq" id="XP_827566.1">
    <property type="nucleotide sequence ID" value="XM_822473.1"/>
</dbReference>
<proteinExistence type="predicted"/>
<dbReference type="InParanoid" id="Q38D84"/>
<dbReference type="Proteomes" id="UP000008524">
    <property type="component" value="Chromosome 9"/>
</dbReference>
<evidence type="ECO:0000313" key="2">
    <source>
        <dbReference type="Proteomes" id="UP000008524"/>
    </source>
</evidence>
<dbReference type="GeneID" id="3661075"/>
<dbReference type="KEGG" id="tbr:Tb09.211.4260"/>
<evidence type="ECO:0000313" key="1">
    <source>
        <dbReference type="EMBL" id="EAN77236.1"/>
    </source>
</evidence>
<dbReference type="EMBL" id="CM000207">
    <property type="protein sequence ID" value="EAN77236.1"/>
    <property type="molecule type" value="Genomic_DNA"/>
</dbReference>
<reference evidence="1 2" key="2">
    <citation type="journal article" date="2005" name="Science">
        <title>The genome of the African trypanosome Trypanosoma brucei.</title>
        <authorList>
            <person name="Berriman M."/>
            <person name="Ghedin E."/>
            <person name="Hertz-Fowler C."/>
            <person name="Blandin G."/>
            <person name="Renauld H."/>
            <person name="Bartholomeu D.C."/>
            <person name="Lennard N.J."/>
            <person name="Caler E."/>
            <person name="Hamlin N.E."/>
            <person name="Haas B."/>
            <person name="Bohme U."/>
            <person name="Hannick L."/>
            <person name="Aslett M.A."/>
            <person name="Shallom J."/>
            <person name="Marcello L."/>
            <person name="Hou L."/>
            <person name="Wickstead B."/>
            <person name="Alsmark U.C."/>
            <person name="Arrowsmith C."/>
            <person name="Atkin R.J."/>
            <person name="Barron A.J."/>
            <person name="Bringaud F."/>
            <person name="Brooks K."/>
            <person name="Carrington M."/>
            <person name="Cherevach I."/>
            <person name="Chillingworth T.J."/>
            <person name="Churcher C."/>
            <person name="Clark L.N."/>
            <person name="Corton C.H."/>
            <person name="Cronin A."/>
            <person name="Davies R.M."/>
            <person name="Doggett J."/>
            <person name="Djikeng A."/>
            <person name="Feldblyum T."/>
            <person name="Field M.C."/>
            <person name="Fraser A."/>
            <person name="Goodhead I."/>
            <person name="Hance Z."/>
            <person name="Harper D."/>
            <person name="Harris B.R."/>
            <person name="Hauser H."/>
            <person name="Hostetler J."/>
            <person name="Ivens A."/>
            <person name="Jagels K."/>
            <person name="Johnson D."/>
            <person name="Johnson J."/>
            <person name="Jones K."/>
            <person name="Kerhornou A.X."/>
            <person name="Koo H."/>
            <person name="Larke N."/>
            <person name="Landfear S."/>
            <person name="Larkin C."/>
            <person name="Leech V."/>
            <person name="Line A."/>
            <person name="Lord A."/>
            <person name="Macleod A."/>
            <person name="Mooney P.J."/>
            <person name="Moule S."/>
            <person name="Martin D.M."/>
            <person name="Morgan G.W."/>
            <person name="Mungall K."/>
            <person name="Norbertczak H."/>
            <person name="Ormond D."/>
            <person name="Pai G."/>
            <person name="Peacock C.S."/>
            <person name="Peterson J."/>
            <person name="Quail M.A."/>
            <person name="Rabbinowitsch E."/>
            <person name="Rajandream M.A."/>
            <person name="Reitter C."/>
            <person name="Salzberg S.L."/>
            <person name="Sanders M."/>
            <person name="Schobel S."/>
            <person name="Sharp S."/>
            <person name="Simmonds M."/>
            <person name="Simpson A.J."/>
            <person name="Tallon L."/>
            <person name="Turner C.M."/>
            <person name="Tait A."/>
            <person name="Tivey A.R."/>
            <person name="Van Aken S."/>
            <person name="Walker D."/>
            <person name="Wanless D."/>
            <person name="Wang S."/>
            <person name="White B."/>
            <person name="White O."/>
            <person name="Whitehead S."/>
            <person name="Woodward J."/>
            <person name="Wortman J."/>
            <person name="Adams M.D."/>
            <person name="Embley T.M."/>
            <person name="Gull K."/>
            <person name="Ullu E."/>
            <person name="Barry J.D."/>
            <person name="Fairlamb A.H."/>
            <person name="Opperdoes F."/>
            <person name="Barrell B.G."/>
            <person name="Donelson J.E."/>
            <person name="Hall N."/>
            <person name="Fraser C.M."/>
            <person name="Melville S.E."/>
            <person name="El-Sayed N.M."/>
        </authorList>
    </citation>
    <scope>NUCLEOTIDE SEQUENCE [LARGE SCALE GENOMIC DNA]</scope>
    <source>
        <strain evidence="1 2">927/4 GUTat10.1</strain>
    </source>
</reference>
<dbReference type="AlphaFoldDB" id="Q38D84"/>
<accession>Q38D84</accession>
<gene>
    <name evidence="1" type="ORF">Tb09.211.4260</name>
</gene>
<name>Q38D84_TRYB2</name>
<sequence length="178" mass="21569">MLPHPHHTHTPTHQPPTKKKKNRLLLIHLPQLNSFRTQTCKYINIYIYILNYYLFTYFHKVITKKKPSYENALTSSPFLPFIPSCSFSLPFSHIHTHTHTYIYIYIYIYIPSSRREGEERKKKDKQKVKAKIKIKVKLNSFFKKKKEIKQINHPIHSFIQWQKDNPITYNIWNIIYNI</sequence>
<organism evidence="1 2">
    <name type="scientific">Trypanosoma brucei brucei (strain 927/4 GUTat10.1)</name>
    <dbReference type="NCBI Taxonomy" id="185431"/>
    <lineage>
        <taxon>Eukaryota</taxon>
        <taxon>Discoba</taxon>
        <taxon>Euglenozoa</taxon>
        <taxon>Kinetoplastea</taxon>
        <taxon>Metakinetoplastina</taxon>
        <taxon>Trypanosomatida</taxon>
        <taxon>Trypanosomatidae</taxon>
        <taxon>Trypanosoma</taxon>
    </lineage>
</organism>